<dbReference type="PANTHER" id="PTHR43794:SF11">
    <property type="entry name" value="AMIDOHYDROLASE-RELATED DOMAIN-CONTAINING PROTEIN"/>
    <property type="match status" value="1"/>
</dbReference>
<dbReference type="SUPFAM" id="SSF51338">
    <property type="entry name" value="Composite domain of metallo-dependent hydrolases"/>
    <property type="match status" value="2"/>
</dbReference>
<keyword evidence="1" id="KW-0479">Metal-binding</keyword>
<keyword evidence="2" id="KW-0378">Hydrolase</keyword>
<dbReference type="SUPFAM" id="SSF51556">
    <property type="entry name" value="Metallo-dependent hydrolases"/>
    <property type="match status" value="1"/>
</dbReference>
<evidence type="ECO:0000256" key="2">
    <source>
        <dbReference type="ARBA" id="ARBA00022801"/>
    </source>
</evidence>
<dbReference type="STRING" id="1271860.SAMN05216174_104393"/>
<dbReference type="PANTHER" id="PTHR43794">
    <property type="entry name" value="AMINOHYDROLASE SSNA-RELATED"/>
    <property type="match status" value="1"/>
</dbReference>
<proteinExistence type="predicted"/>
<dbReference type="OrthoDB" id="3189065at2"/>
<dbReference type="EMBL" id="FMZZ01000004">
    <property type="protein sequence ID" value="SDC81607.1"/>
    <property type="molecule type" value="Genomic_DNA"/>
</dbReference>
<protein>
    <submittedName>
        <fullName evidence="5">5-methylthioadenosine/S-adenosylhomocysteine deaminase</fullName>
    </submittedName>
</protein>
<dbReference type="Gene3D" id="3.20.20.140">
    <property type="entry name" value="Metal-dependent hydrolases"/>
    <property type="match status" value="1"/>
</dbReference>
<dbReference type="InterPro" id="IPR006680">
    <property type="entry name" value="Amidohydro-rel"/>
</dbReference>
<evidence type="ECO:0000313" key="6">
    <source>
        <dbReference type="Proteomes" id="UP000199501"/>
    </source>
</evidence>
<gene>
    <name evidence="5" type="ORF">SAMN05216174_104393</name>
</gene>
<evidence type="ECO:0000259" key="4">
    <source>
        <dbReference type="Pfam" id="PF01979"/>
    </source>
</evidence>
<keyword evidence="3" id="KW-0862">Zinc</keyword>
<dbReference type="CDD" id="cd01298">
    <property type="entry name" value="ATZ_TRZ_like"/>
    <property type="match status" value="1"/>
</dbReference>
<dbReference type="InterPro" id="IPR032466">
    <property type="entry name" value="Metal_Hydrolase"/>
</dbReference>
<keyword evidence="6" id="KW-1185">Reference proteome</keyword>
<dbReference type="InterPro" id="IPR050287">
    <property type="entry name" value="MTA/SAH_deaminase"/>
</dbReference>
<dbReference type="InterPro" id="IPR011059">
    <property type="entry name" value="Metal-dep_hydrolase_composite"/>
</dbReference>
<dbReference type="Pfam" id="PF01979">
    <property type="entry name" value="Amidohydro_1"/>
    <property type="match status" value="1"/>
</dbReference>
<dbReference type="GO" id="GO:0016814">
    <property type="term" value="F:hydrolase activity, acting on carbon-nitrogen (but not peptide) bonds, in cyclic amidines"/>
    <property type="evidence" value="ECO:0007669"/>
    <property type="project" value="UniProtKB-ARBA"/>
</dbReference>
<reference evidence="6" key="1">
    <citation type="submission" date="2016-10" db="EMBL/GenBank/DDBJ databases">
        <authorList>
            <person name="Varghese N."/>
            <person name="Submissions S."/>
        </authorList>
    </citation>
    <scope>NUCLEOTIDE SEQUENCE [LARGE SCALE GENOMIC DNA]</scope>
    <source>
        <strain evidence="6">IBRC-M 10403</strain>
    </source>
</reference>
<dbReference type="GO" id="GO:0019239">
    <property type="term" value="F:deaminase activity"/>
    <property type="evidence" value="ECO:0007669"/>
    <property type="project" value="UniProtKB-ARBA"/>
</dbReference>
<dbReference type="RefSeq" id="WP_091450022.1">
    <property type="nucleotide sequence ID" value="NZ_FMZZ01000004.1"/>
</dbReference>
<evidence type="ECO:0000256" key="1">
    <source>
        <dbReference type="ARBA" id="ARBA00022723"/>
    </source>
</evidence>
<dbReference type="Proteomes" id="UP000199501">
    <property type="component" value="Unassembled WGS sequence"/>
</dbReference>
<organism evidence="5 6">
    <name type="scientific">Actinokineospora iranica</name>
    <dbReference type="NCBI Taxonomy" id="1271860"/>
    <lineage>
        <taxon>Bacteria</taxon>
        <taxon>Bacillati</taxon>
        <taxon>Actinomycetota</taxon>
        <taxon>Actinomycetes</taxon>
        <taxon>Pseudonocardiales</taxon>
        <taxon>Pseudonocardiaceae</taxon>
        <taxon>Actinokineospora</taxon>
    </lineage>
</organism>
<feature type="domain" description="Amidohydrolase-related" evidence="4">
    <location>
        <begin position="55"/>
        <end position="408"/>
    </location>
</feature>
<accession>A0A1G6PQF9</accession>
<evidence type="ECO:0000313" key="5">
    <source>
        <dbReference type="EMBL" id="SDC81607.1"/>
    </source>
</evidence>
<name>A0A1G6PQF9_9PSEU</name>
<sequence>MSLRLRAPVVLPCDPTCSVLRDAVVDIDDTGRIVHCGPFADAPAFDGPVRTLTGILLPGLVNAHAHSPMTVLRGMGGDLPLMRWLTEVIWPAEARLTPEDIHAGMVLGSVEMLRAGVTTSAEMYFHGEELVRAVLDTGARMVLAPAIIDAPGWDWRAMLAQASAWIDADGLRFGPGDRVEIGYGPHSAYTLPPEALAEVGAAARERDALIQIHVAESLGEDTTQRERHGSVPALLDEVNLLGGRVLAAHAVHLSDTDIALLAHHGVGVAHCPASNGKLASGIARVPDLRAAGVPIGLGTDGPASNDDLDLWEELRLAAMLARLSTQDSTALGAADVLLMSTRGGAKALHRDDIGTLTPGAWADLTHIDADHPAFSAGLDVPDAQLLSNLVWAAGSRTVRDVWVAGEQVLTDSEPTRVDRGEAQTLAGKVTSRLLSA</sequence>
<dbReference type="GO" id="GO:0046872">
    <property type="term" value="F:metal ion binding"/>
    <property type="evidence" value="ECO:0007669"/>
    <property type="project" value="UniProtKB-KW"/>
</dbReference>
<dbReference type="AlphaFoldDB" id="A0A1G6PQF9"/>
<evidence type="ECO:0000256" key="3">
    <source>
        <dbReference type="ARBA" id="ARBA00022833"/>
    </source>
</evidence>
<dbReference type="Gene3D" id="2.30.40.10">
    <property type="entry name" value="Urease, subunit C, domain 1"/>
    <property type="match status" value="1"/>
</dbReference>
<dbReference type="FunFam" id="3.20.20.140:FF:000014">
    <property type="entry name" value="5-methylthioadenosine/S-adenosylhomocysteine deaminase"/>
    <property type="match status" value="1"/>
</dbReference>